<evidence type="ECO:0000256" key="4">
    <source>
        <dbReference type="ARBA" id="ARBA00040773"/>
    </source>
</evidence>
<dbReference type="PANTHER" id="PTHR13077">
    <property type="entry name" value="SELENOPROTEIN F"/>
    <property type="match status" value="1"/>
</dbReference>
<dbReference type="Pfam" id="PF08806">
    <property type="entry name" value="Sep15_SelM"/>
    <property type="match status" value="1"/>
</dbReference>
<reference evidence="7" key="1">
    <citation type="submission" date="2022-01" db="EMBL/GenBank/DDBJ databases">
        <authorList>
            <person name="King R."/>
        </authorList>
    </citation>
    <scope>NUCLEOTIDE SEQUENCE</scope>
</reference>
<feature type="signal peptide" evidence="5">
    <location>
        <begin position="1"/>
        <end position="19"/>
    </location>
</feature>
<dbReference type="SUPFAM" id="SSF52833">
    <property type="entry name" value="Thioredoxin-like"/>
    <property type="match status" value="1"/>
</dbReference>
<protein>
    <recommendedName>
        <fullName evidence="4">Selenoprotein M</fullName>
    </recommendedName>
</protein>
<dbReference type="GO" id="GO:0005788">
    <property type="term" value="C:endoplasmic reticulum lumen"/>
    <property type="evidence" value="ECO:0007669"/>
    <property type="project" value="TreeGrafter"/>
</dbReference>
<evidence type="ECO:0000313" key="8">
    <source>
        <dbReference type="Proteomes" id="UP001153709"/>
    </source>
</evidence>
<dbReference type="PANTHER" id="PTHR13077:SF7">
    <property type="entry name" value="SELENOPROTEIN M"/>
    <property type="match status" value="1"/>
</dbReference>
<keyword evidence="2 5" id="KW-0732">Signal</keyword>
<evidence type="ECO:0000259" key="6">
    <source>
        <dbReference type="Pfam" id="PF08806"/>
    </source>
</evidence>
<dbReference type="EMBL" id="OU898278">
    <property type="protein sequence ID" value="CAG9831903.1"/>
    <property type="molecule type" value="Genomic_DNA"/>
</dbReference>
<proteinExistence type="inferred from homology"/>
<name>A0A9N9SY76_DIABA</name>
<keyword evidence="8" id="KW-1185">Reference proteome</keyword>
<dbReference type="OrthoDB" id="25165at2759"/>
<feature type="domain" description="Selenoprotein F/M" evidence="6">
    <location>
        <begin position="26"/>
        <end position="99"/>
    </location>
</feature>
<evidence type="ECO:0000313" key="7">
    <source>
        <dbReference type="EMBL" id="CAG9831903.1"/>
    </source>
</evidence>
<sequence length="108" mass="12286">MKYLILLAVIVINACLVCSSQIVSARLESCPGCSLNRLEDVKKFAYHDIQTYENVEWKKISGAPPELVFLDDQGEEVERVPLKTLNRDECNNVLLSRGFVKKTEEKEL</sequence>
<evidence type="ECO:0000256" key="2">
    <source>
        <dbReference type="ARBA" id="ARBA00022729"/>
    </source>
</evidence>
<comment type="similarity">
    <text evidence="1">Belongs to the selenoprotein M/F family.</text>
</comment>
<dbReference type="InterPro" id="IPR014912">
    <property type="entry name" value="Sep15_SelM_dom"/>
</dbReference>
<dbReference type="InterPro" id="IPR036249">
    <property type="entry name" value="Thioredoxin-like_sf"/>
</dbReference>
<dbReference type="Proteomes" id="UP001153709">
    <property type="component" value="Chromosome 3"/>
</dbReference>
<dbReference type="Gene3D" id="3.40.30.50">
    <property type="entry name" value="Sep15/SelM thioredoxin-like domain, active-site redox motif"/>
    <property type="match status" value="1"/>
</dbReference>
<gene>
    <name evidence="7" type="ORF">DIABBA_LOCUS5452</name>
</gene>
<feature type="chain" id="PRO_5040163254" description="Selenoprotein M" evidence="5">
    <location>
        <begin position="20"/>
        <end position="108"/>
    </location>
</feature>
<organism evidence="7 8">
    <name type="scientific">Diabrotica balteata</name>
    <name type="common">Banded cucumber beetle</name>
    <dbReference type="NCBI Taxonomy" id="107213"/>
    <lineage>
        <taxon>Eukaryota</taxon>
        <taxon>Metazoa</taxon>
        <taxon>Ecdysozoa</taxon>
        <taxon>Arthropoda</taxon>
        <taxon>Hexapoda</taxon>
        <taxon>Insecta</taxon>
        <taxon>Pterygota</taxon>
        <taxon>Neoptera</taxon>
        <taxon>Endopterygota</taxon>
        <taxon>Coleoptera</taxon>
        <taxon>Polyphaga</taxon>
        <taxon>Cucujiformia</taxon>
        <taxon>Chrysomeloidea</taxon>
        <taxon>Chrysomelidae</taxon>
        <taxon>Galerucinae</taxon>
        <taxon>Diabroticina</taxon>
        <taxon>Diabroticites</taxon>
        <taxon>Diabrotica</taxon>
    </lineage>
</organism>
<accession>A0A9N9SY76</accession>
<dbReference type="InterPro" id="IPR038219">
    <property type="entry name" value="Sep15/SelM_sf"/>
</dbReference>
<evidence type="ECO:0000256" key="1">
    <source>
        <dbReference type="ARBA" id="ARBA00005742"/>
    </source>
</evidence>
<evidence type="ECO:0000256" key="5">
    <source>
        <dbReference type="SAM" id="SignalP"/>
    </source>
</evidence>
<dbReference type="GO" id="GO:0016491">
    <property type="term" value="F:oxidoreductase activity"/>
    <property type="evidence" value="ECO:0007669"/>
    <property type="project" value="TreeGrafter"/>
</dbReference>
<dbReference type="AlphaFoldDB" id="A0A9N9SY76"/>
<keyword evidence="3" id="KW-0712">Selenocysteine</keyword>
<dbReference type="InterPro" id="IPR039992">
    <property type="entry name" value="Sep15_SelM"/>
</dbReference>
<evidence type="ECO:0000256" key="3">
    <source>
        <dbReference type="ARBA" id="ARBA00022933"/>
    </source>
</evidence>